<evidence type="ECO:0000313" key="10">
    <source>
        <dbReference type="EMBL" id="BBE41925.1"/>
    </source>
</evidence>
<name>A0A4P2VL63_9ARCH</name>
<dbReference type="GeneID" id="55584354"/>
<dbReference type="PIRSF" id="PIRSF500136">
    <property type="entry name" value="UDP_ManNAc_DH"/>
    <property type="match status" value="1"/>
</dbReference>
<evidence type="ECO:0000259" key="9">
    <source>
        <dbReference type="SMART" id="SM00984"/>
    </source>
</evidence>
<comment type="catalytic activity">
    <reaction evidence="6">
        <text>UDP-N-acetyl-alpha-D-mannosamine + 2 NAD(+) + H2O = UDP-N-acetyl-alpha-D-mannosaminouronate + 2 NADH + 3 H(+)</text>
        <dbReference type="Rhea" id="RHEA:25780"/>
        <dbReference type="ChEBI" id="CHEBI:15377"/>
        <dbReference type="ChEBI" id="CHEBI:15378"/>
        <dbReference type="ChEBI" id="CHEBI:57540"/>
        <dbReference type="ChEBI" id="CHEBI:57945"/>
        <dbReference type="ChEBI" id="CHEBI:68623"/>
        <dbReference type="ChEBI" id="CHEBI:70731"/>
        <dbReference type="EC" id="1.1.1.336"/>
    </reaction>
</comment>
<dbReference type="InterPro" id="IPR017476">
    <property type="entry name" value="UDP-Glc/GDP-Man"/>
</dbReference>
<dbReference type="GO" id="GO:0016628">
    <property type="term" value="F:oxidoreductase activity, acting on the CH-CH group of donors, NAD or NADP as acceptor"/>
    <property type="evidence" value="ECO:0007669"/>
    <property type="project" value="InterPro"/>
</dbReference>
<dbReference type="InterPro" id="IPR036220">
    <property type="entry name" value="UDP-Glc/GDP-Man_DH_C_sf"/>
</dbReference>
<dbReference type="Gene3D" id="3.40.50.720">
    <property type="entry name" value="NAD(P)-binding Rossmann-like Domain"/>
    <property type="match status" value="2"/>
</dbReference>
<evidence type="ECO:0000256" key="1">
    <source>
        <dbReference type="ARBA" id="ARBA00012935"/>
    </source>
</evidence>
<keyword evidence="8" id="KW-0472">Membrane</keyword>
<dbReference type="InterPro" id="IPR014026">
    <property type="entry name" value="UDP-Glc/GDP-Man_DH_dimer"/>
</dbReference>
<dbReference type="InterPro" id="IPR028359">
    <property type="entry name" value="UDP_ManNAc/GlcNAc_DH"/>
</dbReference>
<evidence type="ECO:0000256" key="2">
    <source>
        <dbReference type="ARBA" id="ARBA00016796"/>
    </source>
</evidence>
<dbReference type="PANTHER" id="PTHR43491:SF5">
    <property type="entry name" value="UDP-N-ACETYL-D-MANNOSAMINE DEHYDROGENASE"/>
    <property type="match status" value="1"/>
</dbReference>
<keyword evidence="11" id="KW-1185">Reference proteome</keyword>
<dbReference type="KEGG" id="ccai:NAS2_0536"/>
<dbReference type="InterPro" id="IPR008927">
    <property type="entry name" value="6-PGluconate_DH-like_C_sf"/>
</dbReference>
<feature type="transmembrane region" description="Helical" evidence="8">
    <location>
        <begin position="22"/>
        <end position="41"/>
    </location>
</feature>
<dbReference type="InterPro" id="IPR036291">
    <property type="entry name" value="NAD(P)-bd_dom_sf"/>
</dbReference>
<dbReference type="GO" id="GO:0051287">
    <property type="term" value="F:NAD binding"/>
    <property type="evidence" value="ECO:0007669"/>
    <property type="project" value="InterPro"/>
</dbReference>
<evidence type="ECO:0000256" key="6">
    <source>
        <dbReference type="ARBA" id="ARBA00049130"/>
    </source>
</evidence>
<dbReference type="PIRSF" id="PIRSF000124">
    <property type="entry name" value="UDPglc_GDPman_dh"/>
    <property type="match status" value="1"/>
</dbReference>
<dbReference type="AlphaFoldDB" id="A0A4P2VL63"/>
<keyword evidence="4" id="KW-0520">NAD</keyword>
<dbReference type="OrthoDB" id="372050at2157"/>
<evidence type="ECO:0000313" key="11">
    <source>
        <dbReference type="Proteomes" id="UP000509448"/>
    </source>
</evidence>
<dbReference type="InterPro" id="IPR001732">
    <property type="entry name" value="UDP-Glc/GDP-Man_DH_N"/>
</dbReference>
<dbReference type="RefSeq" id="WP_174448214.1">
    <property type="nucleotide sequence ID" value="NZ_AP018732.1"/>
</dbReference>
<keyword evidence="3" id="KW-0560">Oxidoreductase</keyword>
<dbReference type="InterPro" id="IPR014027">
    <property type="entry name" value="UDP-Glc/GDP-Man_DH_C"/>
</dbReference>
<sequence length="451" mass="48338">MDLSALGPEELSRELRAGGIRIIVYGLGLVGSTLAAVWLRFGAHVVGIDRDPATAGRAAAGEGPAGEPLVSEAFRVGLSEGRFRVVPDEGEIEARPAVRFLAVPVTWSDGRTVLNYLEDAMEAAVGHSRSGDAVVVKPTVPIGTTRRLARDAAARAGLRLDDDLMLIYSPERISAGRAVLDVEEHYPAIVSGIGPRSTKLAEDLHGLVARAGVIRMSSMEAAEAEKMFEGVYRDVNIALANELAKVADAYGLDFEEVRRASNSQPYSHIHSPGLGVGGTCIPVYPWFLVDNALGRGLVPELTMTARRINLSMPEFFASMADREIGGLRGRRVAVLGLAFRGDVADSRLSPTYDLVLELLRRGASVIVHDPLIAEDDSLRAMSVALTGDLGTALRGADVVVVATDHSAYRELDGDSIRSMSGGSPLVMDTRHVLRPDRMHGIRLRQFAGHTQ</sequence>
<gene>
    <name evidence="10" type="ORF">NAS2_0536</name>
</gene>
<feature type="domain" description="UDP-glucose/GDP-mannose dehydrogenase C-terminal" evidence="9">
    <location>
        <begin position="333"/>
        <end position="435"/>
    </location>
</feature>
<dbReference type="Pfam" id="PF00984">
    <property type="entry name" value="UDPG_MGDP_dh"/>
    <property type="match status" value="1"/>
</dbReference>
<keyword evidence="8" id="KW-0812">Transmembrane</keyword>
<protein>
    <recommendedName>
        <fullName evidence="2">UDP-N-acetyl-D-mannosamine dehydrogenase</fullName>
        <ecNumber evidence="1">1.1.1.336</ecNumber>
    </recommendedName>
    <alternativeName>
        <fullName evidence="5">UDP-ManNAc 6-dehydrogenase</fullName>
    </alternativeName>
</protein>
<keyword evidence="8" id="KW-1133">Transmembrane helix</keyword>
<dbReference type="Pfam" id="PF03720">
    <property type="entry name" value="UDPG_MGDP_dh_C"/>
    <property type="match status" value="1"/>
</dbReference>
<evidence type="ECO:0000256" key="4">
    <source>
        <dbReference type="ARBA" id="ARBA00023027"/>
    </source>
</evidence>
<dbReference type="SMART" id="SM00984">
    <property type="entry name" value="UDPG_MGDP_dh_C"/>
    <property type="match status" value="1"/>
</dbReference>
<dbReference type="EC" id="1.1.1.336" evidence="1"/>
<dbReference type="EMBL" id="AP018732">
    <property type="protein sequence ID" value="BBE41925.1"/>
    <property type="molecule type" value="Genomic_DNA"/>
</dbReference>
<reference evidence="10 11" key="1">
    <citation type="journal article" date="2019" name="ISME J.">
        <title>Isolation and characterization of a thermophilic sulfur- and iron-reducing thaumarchaeote from a terrestrial acidic hot spring.</title>
        <authorList>
            <person name="Kato S."/>
            <person name="Itoh T."/>
            <person name="Yuki M."/>
            <person name="Nagamori M."/>
            <person name="Ohnishi M."/>
            <person name="Uematsu K."/>
            <person name="Suzuki K."/>
            <person name="Takashina T."/>
            <person name="Ohkuma M."/>
        </authorList>
    </citation>
    <scope>NUCLEOTIDE SEQUENCE [LARGE SCALE GENOMIC DNA]</scope>
    <source>
        <strain evidence="10 11">NAS-02</strain>
    </source>
</reference>
<dbReference type="Proteomes" id="UP000509448">
    <property type="component" value="Chromosome"/>
</dbReference>
<accession>A0A4P2VL63</accession>
<organism evidence="10 11">
    <name type="scientific">Conexivisphaera calida</name>
    <dbReference type="NCBI Taxonomy" id="1874277"/>
    <lineage>
        <taxon>Archaea</taxon>
        <taxon>Nitrososphaerota</taxon>
        <taxon>Conexivisphaeria</taxon>
        <taxon>Conexivisphaerales</taxon>
        <taxon>Conexivisphaeraceae</taxon>
        <taxon>Conexivisphaera</taxon>
    </lineage>
</organism>
<comment type="similarity">
    <text evidence="7">Belongs to the UDP-glucose/GDP-mannose dehydrogenase family.</text>
</comment>
<dbReference type="SUPFAM" id="SSF51735">
    <property type="entry name" value="NAD(P)-binding Rossmann-fold domains"/>
    <property type="match status" value="1"/>
</dbReference>
<evidence type="ECO:0000256" key="8">
    <source>
        <dbReference type="SAM" id="Phobius"/>
    </source>
</evidence>
<dbReference type="GO" id="GO:0089714">
    <property type="term" value="F:UDP-N-acetyl-D-mannosamine dehydrogenase activity"/>
    <property type="evidence" value="ECO:0007669"/>
    <property type="project" value="UniProtKB-EC"/>
</dbReference>
<dbReference type="GO" id="GO:0000271">
    <property type="term" value="P:polysaccharide biosynthetic process"/>
    <property type="evidence" value="ECO:0007669"/>
    <property type="project" value="InterPro"/>
</dbReference>
<evidence type="ECO:0000256" key="3">
    <source>
        <dbReference type="ARBA" id="ARBA00023002"/>
    </source>
</evidence>
<proteinExistence type="inferred from homology"/>
<dbReference type="SUPFAM" id="SSF48179">
    <property type="entry name" value="6-phosphogluconate dehydrogenase C-terminal domain-like"/>
    <property type="match status" value="1"/>
</dbReference>
<evidence type="ECO:0000256" key="7">
    <source>
        <dbReference type="PIRNR" id="PIRNR000124"/>
    </source>
</evidence>
<dbReference type="SUPFAM" id="SSF52413">
    <property type="entry name" value="UDP-glucose/GDP-mannose dehydrogenase C-terminal domain"/>
    <property type="match status" value="1"/>
</dbReference>
<dbReference type="PANTHER" id="PTHR43491">
    <property type="entry name" value="UDP-N-ACETYL-D-MANNOSAMINE DEHYDROGENASE"/>
    <property type="match status" value="1"/>
</dbReference>
<dbReference type="Pfam" id="PF03721">
    <property type="entry name" value="UDPG_MGDP_dh_N"/>
    <property type="match status" value="1"/>
</dbReference>
<evidence type="ECO:0000256" key="5">
    <source>
        <dbReference type="ARBA" id="ARBA00030172"/>
    </source>
</evidence>
<dbReference type="NCBIfam" id="TIGR03026">
    <property type="entry name" value="NDP-sugDHase"/>
    <property type="match status" value="1"/>
</dbReference>